<feature type="transmembrane region" description="Helical" evidence="2">
    <location>
        <begin position="150"/>
        <end position="171"/>
    </location>
</feature>
<keyword evidence="2" id="KW-1133">Transmembrane helix</keyword>
<evidence type="ECO:0000313" key="3">
    <source>
        <dbReference type="EMBL" id="NYJ33351.1"/>
    </source>
</evidence>
<comment type="caution">
    <text evidence="3">The sequence shown here is derived from an EMBL/GenBank/DDBJ whole genome shotgun (WGS) entry which is preliminary data.</text>
</comment>
<dbReference type="Proteomes" id="UP000572051">
    <property type="component" value="Unassembled WGS sequence"/>
</dbReference>
<feature type="transmembrane region" description="Helical" evidence="2">
    <location>
        <begin position="183"/>
        <end position="203"/>
    </location>
</feature>
<protein>
    <submittedName>
        <fullName evidence="3">Putative membrane protein YgcG</fullName>
    </submittedName>
</protein>
<keyword evidence="2" id="KW-0472">Membrane</keyword>
<gene>
    <name evidence="3" type="ORF">HNR10_001232</name>
</gene>
<feature type="compositionally biased region" description="Gly residues" evidence="1">
    <location>
        <begin position="366"/>
        <end position="401"/>
    </location>
</feature>
<organism evidence="3 4">
    <name type="scientific">Nocardiopsis aegyptia</name>
    <dbReference type="NCBI Taxonomy" id="220378"/>
    <lineage>
        <taxon>Bacteria</taxon>
        <taxon>Bacillati</taxon>
        <taxon>Actinomycetota</taxon>
        <taxon>Actinomycetes</taxon>
        <taxon>Streptosporangiales</taxon>
        <taxon>Nocardiopsidaceae</taxon>
        <taxon>Nocardiopsis</taxon>
    </lineage>
</organism>
<dbReference type="AlphaFoldDB" id="A0A7Z0EKL0"/>
<keyword evidence="2" id="KW-0812">Transmembrane</keyword>
<accession>A0A7Z0EKL0</accession>
<evidence type="ECO:0000256" key="1">
    <source>
        <dbReference type="SAM" id="MobiDB-lite"/>
    </source>
</evidence>
<proteinExistence type="predicted"/>
<feature type="region of interest" description="Disordered" evidence="1">
    <location>
        <begin position="358"/>
        <end position="401"/>
    </location>
</feature>
<name>A0A7Z0EKL0_9ACTN</name>
<evidence type="ECO:0000256" key="2">
    <source>
        <dbReference type="SAM" id="Phobius"/>
    </source>
</evidence>
<keyword evidence="4" id="KW-1185">Reference proteome</keyword>
<dbReference type="EMBL" id="JACCFS010000001">
    <property type="protein sequence ID" value="NYJ33351.1"/>
    <property type="molecule type" value="Genomic_DNA"/>
</dbReference>
<evidence type="ECO:0000313" key="4">
    <source>
        <dbReference type="Proteomes" id="UP000572051"/>
    </source>
</evidence>
<feature type="transmembrane region" description="Helical" evidence="2">
    <location>
        <begin position="6"/>
        <end position="23"/>
    </location>
</feature>
<reference evidence="3 4" key="1">
    <citation type="submission" date="2020-07" db="EMBL/GenBank/DDBJ databases">
        <title>Sequencing the genomes of 1000 actinobacteria strains.</title>
        <authorList>
            <person name="Klenk H.-P."/>
        </authorList>
    </citation>
    <scope>NUCLEOTIDE SEQUENCE [LARGE SCALE GENOMIC DNA]</scope>
    <source>
        <strain evidence="3 4">DSM 44442</strain>
    </source>
</reference>
<sequence>MVQDLVLLAAGLLVMAAAWALWFRRLERLRPQDVPFWGSGEAVDRGRTGAGPLGGHDFHRAVALLVDLAAHRLLDVRQERTGTPEGPVRWRLSARKGLDLTEHPARDLVKECVGWQRGARFSGTTRDLTLTVERLIRWERRRIRPRCRHISRTGVVPDVPLALVPFAYFGLSVALAPPDRGPGAVVVTAFLGTAVLIAALILAGRRAGPREAAALDRVLSGEWSPHGERGDRWAARPKFGLARMVCGRRLQDPRCRDALRQELRSAVGTRAGRYTRLVDLAGALLDDHAELLLEQPAERERIAREKRRRDAKAEARARAVAESWRRTRKERERIESEYLRRDAEREAVARAADELWRRGPRRRYHGAGGGSFGGDAGGGGAGGDGGGGGGAGGDGGGGGGV</sequence>
<dbReference type="RefSeq" id="WP_179821519.1">
    <property type="nucleotide sequence ID" value="NZ_JACCFS010000001.1"/>
</dbReference>